<protein>
    <recommendedName>
        <fullName evidence="3">Antitoxin HicB</fullName>
    </recommendedName>
</protein>
<organism evidence="1 2">
    <name type="scientific">Paenarthrobacter ureafaciens</name>
    <dbReference type="NCBI Taxonomy" id="37931"/>
    <lineage>
        <taxon>Bacteria</taxon>
        <taxon>Bacillati</taxon>
        <taxon>Actinomycetota</taxon>
        <taxon>Actinomycetes</taxon>
        <taxon>Micrococcales</taxon>
        <taxon>Micrococcaceae</taxon>
        <taxon>Paenarthrobacter</taxon>
    </lineage>
</organism>
<dbReference type="RefSeq" id="WP_264450208.1">
    <property type="nucleotide sequence ID" value="NZ_CP101191.1"/>
</dbReference>
<keyword evidence="2" id="KW-1185">Reference proteome</keyword>
<sequence>MTIKREFEAVAHKEGKWWEIHIHELDQVTQARKATDVEEMAADLAAAVTGLDPDEVKVNVTFRAPSDVMQRWAQARDDIEKGQELSQRGAAESRAIITELSGSFNGTEIARMLGVSTQRISQLKAKKA</sequence>
<keyword evidence="1" id="KW-0614">Plasmid</keyword>
<name>A0AAX3ERX6_PAEUR</name>
<accession>A0AAX3ERX6</accession>
<reference evidence="1" key="1">
    <citation type="submission" date="2022-07" db="EMBL/GenBank/DDBJ databases">
        <authorList>
            <person name="Wu T."/>
        </authorList>
    </citation>
    <scope>NUCLEOTIDE SEQUENCE</scope>
    <source>
        <strain evidence="1">SD-1</strain>
        <plasmid evidence="1">unnamed6</plasmid>
    </source>
</reference>
<evidence type="ECO:0000313" key="2">
    <source>
        <dbReference type="Proteomes" id="UP001163293"/>
    </source>
</evidence>
<evidence type="ECO:0008006" key="3">
    <source>
        <dbReference type="Google" id="ProtNLM"/>
    </source>
</evidence>
<dbReference type="Proteomes" id="UP001163293">
    <property type="component" value="Plasmid unnamed6"/>
</dbReference>
<dbReference type="AlphaFoldDB" id="A0AAX3ERX6"/>
<evidence type="ECO:0000313" key="1">
    <source>
        <dbReference type="EMBL" id="UYW00208.1"/>
    </source>
</evidence>
<geneLocation type="plasmid" evidence="1 2">
    <name>unnamed6</name>
</geneLocation>
<gene>
    <name evidence="1" type="ORF">NL394_23920</name>
</gene>
<dbReference type="EMBL" id="CP101191">
    <property type="protein sequence ID" value="UYW00208.1"/>
    <property type="molecule type" value="Genomic_DNA"/>
</dbReference>
<proteinExistence type="predicted"/>